<dbReference type="Proteomes" id="UP000317572">
    <property type="component" value="Chromosome"/>
</dbReference>
<dbReference type="EMBL" id="CP033893">
    <property type="protein sequence ID" value="QDL30429.1"/>
    <property type="molecule type" value="Genomic_DNA"/>
</dbReference>
<organism evidence="1 2">
    <name type="scientific">Serratia liquefaciens</name>
    <dbReference type="NCBI Taxonomy" id="614"/>
    <lineage>
        <taxon>Bacteria</taxon>
        <taxon>Pseudomonadati</taxon>
        <taxon>Pseudomonadota</taxon>
        <taxon>Gammaproteobacteria</taxon>
        <taxon>Enterobacterales</taxon>
        <taxon>Yersiniaceae</taxon>
        <taxon>Serratia</taxon>
    </lineage>
</organism>
<proteinExistence type="predicted"/>
<gene>
    <name evidence="1" type="ORF">EGO53_00845</name>
</gene>
<dbReference type="AlphaFoldDB" id="A0A515CQJ0"/>
<evidence type="ECO:0000313" key="2">
    <source>
        <dbReference type="Proteomes" id="UP000317572"/>
    </source>
</evidence>
<reference evidence="1 2" key="1">
    <citation type="submission" date="2018-11" db="EMBL/GenBank/DDBJ databases">
        <title>The first complete genome of Serratia liquefaciens isolated from metalophyte plant revel distinctness adaptive mechanisms in an extreme habitat.</title>
        <authorList>
            <person name="Caneschi W.L."/>
            <person name="Sanchez A.B."/>
            <person name="Felestrino E.B."/>
            <person name="Assis R.A.B."/>
            <person name="Lemes C.G.C."/>
            <person name="Cordeiro I.F."/>
            <person name="Fonseca N.P."/>
            <person name="Villa M."/>
            <person name="Vieira I.T."/>
            <person name="Moraes L.A."/>
            <person name="Kamino L.H.Y."/>
            <person name="do Carmo F."/>
            <person name="Garcia C.M."/>
            <person name="Almeida N.F."/>
            <person name="Silva R.S."/>
            <person name="Ferro J.A."/>
            <person name="Ferro M.I.T."/>
            <person name="Varani A.M."/>
            <person name="Ferreira R.M."/>
            <person name="dos Santos V.L."/>
            <person name="Silva U.C."/>
            <person name="Setubal J.C."/>
            <person name="Moreira L.M."/>
        </authorList>
    </citation>
    <scope>NUCLEOTIDE SEQUENCE [LARGE SCALE GENOMIC DNA]</scope>
    <source>
        <strain evidence="1 2">FG3</strain>
    </source>
</reference>
<evidence type="ECO:0000313" key="1">
    <source>
        <dbReference type="EMBL" id="QDL30429.1"/>
    </source>
</evidence>
<sequence length="133" mass="14882">MTAYSPYRKGTVLAPVGGSNHLHVICNDPVHYPVHGCDCVLAVNITTIYPAPAHHDPACILRAGDHHFIHHDSYVYYADAIIWKVPNVVSREQSGEITIHRAMDEVVFQRVLAGFEASDFTTGKVLKFFRQHC</sequence>
<accession>A0A515CQJ0</accession>
<protein>
    <submittedName>
        <fullName evidence="1">Uncharacterized protein</fullName>
    </submittedName>
</protein>
<name>A0A515CQJ0_SERLI</name>